<evidence type="ECO:0000256" key="1">
    <source>
        <dbReference type="ARBA" id="ARBA00002121"/>
    </source>
</evidence>
<feature type="domain" description="Riboflavin kinase" evidence="16">
    <location>
        <begin position="183"/>
        <end position="309"/>
    </location>
</feature>
<dbReference type="SMART" id="SM00904">
    <property type="entry name" value="Flavokinase"/>
    <property type="match status" value="1"/>
</dbReference>
<name>A1ZFF9_MICM2</name>
<dbReference type="CDD" id="cd02064">
    <property type="entry name" value="FAD_synthetase_N"/>
    <property type="match status" value="1"/>
</dbReference>
<dbReference type="Pfam" id="PF06574">
    <property type="entry name" value="FAD_syn"/>
    <property type="match status" value="1"/>
</dbReference>
<comment type="catalytic activity">
    <reaction evidence="14 15">
        <text>FMN + ATP + H(+) = FAD + diphosphate</text>
        <dbReference type="Rhea" id="RHEA:17237"/>
        <dbReference type="ChEBI" id="CHEBI:15378"/>
        <dbReference type="ChEBI" id="CHEBI:30616"/>
        <dbReference type="ChEBI" id="CHEBI:33019"/>
        <dbReference type="ChEBI" id="CHEBI:57692"/>
        <dbReference type="ChEBI" id="CHEBI:58210"/>
        <dbReference type="EC" id="2.7.7.2"/>
    </reaction>
</comment>
<evidence type="ECO:0000256" key="14">
    <source>
        <dbReference type="ARBA" id="ARBA00049494"/>
    </source>
</evidence>
<evidence type="ECO:0000256" key="7">
    <source>
        <dbReference type="ARBA" id="ARBA00022695"/>
    </source>
</evidence>
<dbReference type="RefSeq" id="WP_002694429.1">
    <property type="nucleotide sequence ID" value="NZ_AAWS01000005.1"/>
</dbReference>
<sequence length="310" mass="34842">MKIHRGLASFTPGEYTIVTSGTFDGVHVGHQKILARIREISSKSKGETVLITFWPHPRIVLSDGNTDLKLLSTINEKARLLEKHGIDHLVVLPFTKEFSQLSPDAFIKQVYVQGVGTQKLVIGYDHRFGKNREGGFDYLKEHASSYGFEIEEISRHDIDDVVISSTKIRNALLEGNIEIANQYLGYAYSIEGKVMHGDKIGRTMGFPTANLNIPETFKLIPADGIYAVEAILGDEQLRGMLYIGNRPTLSGATQRRIEVNLFDFDRDIYEESLNLCLVAKIRGDEKLDSLEALKLKLKDDERKSRAIFGM</sequence>
<evidence type="ECO:0000256" key="4">
    <source>
        <dbReference type="ARBA" id="ARBA00022630"/>
    </source>
</evidence>
<evidence type="ECO:0000256" key="9">
    <source>
        <dbReference type="ARBA" id="ARBA00022777"/>
    </source>
</evidence>
<evidence type="ECO:0000259" key="16">
    <source>
        <dbReference type="SMART" id="SM00904"/>
    </source>
</evidence>
<dbReference type="Pfam" id="PF01687">
    <property type="entry name" value="Flavokinase"/>
    <property type="match status" value="1"/>
</dbReference>
<dbReference type="NCBIfam" id="NF004162">
    <property type="entry name" value="PRK05627.1-5"/>
    <property type="match status" value="1"/>
</dbReference>
<comment type="function">
    <text evidence="1">Catalyzes the phosphorylation of riboflavin to FMN followed by the adenylation of FMN to FAD.</text>
</comment>
<comment type="similarity">
    <text evidence="15">Belongs to the ribF family.</text>
</comment>
<keyword evidence="11 15" id="KW-0067">ATP-binding</keyword>
<evidence type="ECO:0000256" key="11">
    <source>
        <dbReference type="ARBA" id="ARBA00022840"/>
    </source>
</evidence>
<dbReference type="GO" id="GO:0006747">
    <property type="term" value="P:FAD biosynthetic process"/>
    <property type="evidence" value="ECO:0007669"/>
    <property type="project" value="UniProtKB-UniRule"/>
</dbReference>
<comment type="pathway">
    <text evidence="2 15">Cofactor biosynthesis; FAD biosynthesis; FAD from FMN: step 1/1.</text>
</comment>
<dbReference type="GO" id="GO:0005524">
    <property type="term" value="F:ATP binding"/>
    <property type="evidence" value="ECO:0007669"/>
    <property type="project" value="UniProtKB-UniRule"/>
</dbReference>
<keyword evidence="12" id="KW-0511">Multifunctional enzyme</keyword>
<evidence type="ECO:0000256" key="6">
    <source>
        <dbReference type="ARBA" id="ARBA00022679"/>
    </source>
</evidence>
<dbReference type="SUPFAM" id="SSF82114">
    <property type="entry name" value="Riboflavin kinase-like"/>
    <property type="match status" value="1"/>
</dbReference>
<evidence type="ECO:0000256" key="3">
    <source>
        <dbReference type="ARBA" id="ARBA00005201"/>
    </source>
</evidence>
<dbReference type="eggNOG" id="COG0196">
    <property type="taxonomic scope" value="Bacteria"/>
</dbReference>
<evidence type="ECO:0000256" key="13">
    <source>
        <dbReference type="ARBA" id="ARBA00047880"/>
    </source>
</evidence>
<dbReference type="FunFam" id="3.40.50.620:FF:000021">
    <property type="entry name" value="Riboflavin biosynthesis protein"/>
    <property type="match status" value="1"/>
</dbReference>
<dbReference type="SUPFAM" id="SSF52374">
    <property type="entry name" value="Nucleotidylyl transferase"/>
    <property type="match status" value="1"/>
</dbReference>
<gene>
    <name evidence="17" type="ORF">M23134_01057</name>
</gene>
<dbReference type="EC" id="2.7.7.2" evidence="15"/>
<dbReference type="Proteomes" id="UP000004095">
    <property type="component" value="Unassembled WGS sequence"/>
</dbReference>
<dbReference type="NCBIfam" id="NF004160">
    <property type="entry name" value="PRK05627.1-3"/>
    <property type="match status" value="1"/>
</dbReference>
<keyword evidence="5 15" id="KW-0288">FMN</keyword>
<dbReference type="GO" id="GO:0009398">
    <property type="term" value="P:FMN biosynthetic process"/>
    <property type="evidence" value="ECO:0007669"/>
    <property type="project" value="UniProtKB-UniRule"/>
</dbReference>
<dbReference type="InterPro" id="IPR023465">
    <property type="entry name" value="Riboflavin_kinase_dom_sf"/>
</dbReference>
<keyword evidence="9 15" id="KW-0418">Kinase</keyword>
<keyword evidence="18" id="KW-1185">Reference proteome</keyword>
<dbReference type="Gene3D" id="2.40.30.30">
    <property type="entry name" value="Riboflavin kinase-like"/>
    <property type="match status" value="1"/>
</dbReference>
<evidence type="ECO:0000256" key="5">
    <source>
        <dbReference type="ARBA" id="ARBA00022643"/>
    </source>
</evidence>
<organism evidence="17 18">
    <name type="scientific">Microscilla marina ATCC 23134</name>
    <dbReference type="NCBI Taxonomy" id="313606"/>
    <lineage>
        <taxon>Bacteria</taxon>
        <taxon>Pseudomonadati</taxon>
        <taxon>Bacteroidota</taxon>
        <taxon>Cytophagia</taxon>
        <taxon>Cytophagales</taxon>
        <taxon>Microscillaceae</taxon>
        <taxon>Microscilla</taxon>
    </lineage>
</organism>
<comment type="pathway">
    <text evidence="3 15">Cofactor biosynthesis; FMN biosynthesis; FMN from riboflavin (ATP route): step 1/1.</text>
</comment>
<dbReference type="InterPro" id="IPR023468">
    <property type="entry name" value="Riboflavin_kinase"/>
</dbReference>
<dbReference type="InterPro" id="IPR015865">
    <property type="entry name" value="Riboflavin_kinase_bac/euk"/>
</dbReference>
<dbReference type="InterPro" id="IPR002606">
    <property type="entry name" value="Riboflavin_kinase_bac"/>
</dbReference>
<keyword evidence="6 15" id="KW-0808">Transferase</keyword>
<dbReference type="GO" id="GO:0008531">
    <property type="term" value="F:riboflavin kinase activity"/>
    <property type="evidence" value="ECO:0007669"/>
    <property type="project" value="UniProtKB-UniRule"/>
</dbReference>
<comment type="caution">
    <text evidence="17">The sequence shown here is derived from an EMBL/GenBank/DDBJ whole genome shotgun (WGS) entry which is preliminary data.</text>
</comment>
<dbReference type="GO" id="GO:0009231">
    <property type="term" value="P:riboflavin biosynthetic process"/>
    <property type="evidence" value="ECO:0007669"/>
    <property type="project" value="InterPro"/>
</dbReference>
<keyword evidence="7 15" id="KW-0548">Nucleotidyltransferase</keyword>
<protein>
    <recommendedName>
        <fullName evidence="15">Riboflavin biosynthesis protein</fullName>
    </recommendedName>
    <domain>
        <recommendedName>
            <fullName evidence="15">Riboflavin kinase</fullName>
            <ecNumber evidence="15">2.7.1.26</ecNumber>
        </recommendedName>
        <alternativeName>
            <fullName evidence="15">Flavokinase</fullName>
        </alternativeName>
    </domain>
    <domain>
        <recommendedName>
            <fullName evidence="15">FMN adenylyltransferase</fullName>
            <ecNumber evidence="15">2.7.7.2</ecNumber>
        </recommendedName>
        <alternativeName>
            <fullName evidence="15">FAD pyrophosphorylase</fullName>
        </alternativeName>
        <alternativeName>
            <fullName evidence="15">FAD synthase</fullName>
        </alternativeName>
    </domain>
</protein>
<comment type="catalytic activity">
    <reaction evidence="13 15">
        <text>riboflavin + ATP = FMN + ADP + H(+)</text>
        <dbReference type="Rhea" id="RHEA:14357"/>
        <dbReference type="ChEBI" id="CHEBI:15378"/>
        <dbReference type="ChEBI" id="CHEBI:30616"/>
        <dbReference type="ChEBI" id="CHEBI:57986"/>
        <dbReference type="ChEBI" id="CHEBI:58210"/>
        <dbReference type="ChEBI" id="CHEBI:456216"/>
        <dbReference type="EC" id="2.7.1.26"/>
    </reaction>
</comment>
<evidence type="ECO:0000256" key="8">
    <source>
        <dbReference type="ARBA" id="ARBA00022741"/>
    </source>
</evidence>
<keyword evidence="10 15" id="KW-0274">FAD</keyword>
<dbReference type="NCBIfam" id="TIGR00083">
    <property type="entry name" value="ribF"/>
    <property type="match status" value="1"/>
</dbReference>
<dbReference type="Gene3D" id="3.40.50.620">
    <property type="entry name" value="HUPs"/>
    <property type="match status" value="1"/>
</dbReference>
<evidence type="ECO:0000256" key="2">
    <source>
        <dbReference type="ARBA" id="ARBA00004726"/>
    </source>
</evidence>
<dbReference type="EC" id="2.7.1.26" evidence="15"/>
<evidence type="ECO:0000256" key="12">
    <source>
        <dbReference type="ARBA" id="ARBA00023268"/>
    </source>
</evidence>
<dbReference type="EMBL" id="AAWS01000005">
    <property type="protein sequence ID" value="EAY30733.1"/>
    <property type="molecule type" value="Genomic_DNA"/>
</dbReference>
<accession>A1ZFF9</accession>
<dbReference type="OrthoDB" id="9803667at2"/>
<evidence type="ECO:0000313" key="17">
    <source>
        <dbReference type="EMBL" id="EAY30733.1"/>
    </source>
</evidence>
<dbReference type="PIRSF" id="PIRSF004491">
    <property type="entry name" value="FAD_Synth"/>
    <property type="match status" value="1"/>
</dbReference>
<evidence type="ECO:0000256" key="15">
    <source>
        <dbReference type="PIRNR" id="PIRNR004491"/>
    </source>
</evidence>
<dbReference type="PANTHER" id="PTHR22749:SF6">
    <property type="entry name" value="RIBOFLAVIN KINASE"/>
    <property type="match status" value="1"/>
</dbReference>
<dbReference type="UniPathway" id="UPA00276">
    <property type="reaction ID" value="UER00406"/>
</dbReference>
<dbReference type="InterPro" id="IPR015864">
    <property type="entry name" value="FAD_synthase"/>
</dbReference>
<evidence type="ECO:0000313" key="18">
    <source>
        <dbReference type="Proteomes" id="UP000004095"/>
    </source>
</evidence>
<keyword evidence="8 15" id="KW-0547">Nucleotide-binding</keyword>
<dbReference type="GO" id="GO:0003919">
    <property type="term" value="F:FMN adenylyltransferase activity"/>
    <property type="evidence" value="ECO:0007669"/>
    <property type="project" value="UniProtKB-UniRule"/>
</dbReference>
<reference evidence="17 18" key="1">
    <citation type="submission" date="2007-01" db="EMBL/GenBank/DDBJ databases">
        <authorList>
            <person name="Haygood M."/>
            <person name="Podell S."/>
            <person name="Anderson C."/>
            <person name="Hopkinson B."/>
            <person name="Roe K."/>
            <person name="Barbeau K."/>
            <person name="Gaasterland T."/>
            <person name="Ferriera S."/>
            <person name="Johnson J."/>
            <person name="Kravitz S."/>
            <person name="Beeson K."/>
            <person name="Sutton G."/>
            <person name="Rogers Y.-H."/>
            <person name="Friedman R."/>
            <person name="Frazier M."/>
            <person name="Venter J.C."/>
        </authorList>
    </citation>
    <scope>NUCLEOTIDE SEQUENCE [LARGE SCALE GENOMIC DNA]</scope>
    <source>
        <strain evidence="17 18">ATCC 23134</strain>
    </source>
</reference>
<dbReference type="UniPathway" id="UPA00277">
    <property type="reaction ID" value="UER00407"/>
</dbReference>
<dbReference type="AlphaFoldDB" id="A1ZFF9"/>
<proteinExistence type="inferred from homology"/>
<dbReference type="PANTHER" id="PTHR22749">
    <property type="entry name" value="RIBOFLAVIN KINASE/FMN ADENYLYLTRANSFERASE"/>
    <property type="match status" value="1"/>
</dbReference>
<dbReference type="InterPro" id="IPR014729">
    <property type="entry name" value="Rossmann-like_a/b/a_fold"/>
</dbReference>
<evidence type="ECO:0000256" key="10">
    <source>
        <dbReference type="ARBA" id="ARBA00022827"/>
    </source>
</evidence>
<keyword evidence="4 15" id="KW-0285">Flavoprotein</keyword>